<feature type="region of interest" description="Disordered" evidence="1">
    <location>
        <begin position="114"/>
        <end position="145"/>
    </location>
</feature>
<name>A0A2H1VGQ0_SPOFR</name>
<feature type="compositionally biased region" description="Low complexity" evidence="1">
    <location>
        <begin position="124"/>
        <end position="134"/>
    </location>
</feature>
<evidence type="ECO:0000256" key="1">
    <source>
        <dbReference type="SAM" id="MobiDB-lite"/>
    </source>
</evidence>
<gene>
    <name evidence="2" type="ORF">SFRICE_017358</name>
</gene>
<feature type="compositionally biased region" description="Basic and acidic residues" evidence="1">
    <location>
        <begin position="114"/>
        <end position="123"/>
    </location>
</feature>
<sequence length="145" mass="16009">MIVVTQSLELCSVYGKRLTSYYMRLITQMLFFMGKNHPMSVRLLLTKNQPGPTPAFRAAAPVNPLGSPQLQRVKFPEKRRILRSSEVIVSSGLSAQLLFVELGSLHPIKCLGKRADESTDGKRTAPAATPATPEETQETGIKKKI</sequence>
<accession>A0A2H1VGQ0</accession>
<dbReference type="AlphaFoldDB" id="A0A2H1VGQ0"/>
<protein>
    <submittedName>
        <fullName evidence="2">SFRICE_017358</fullName>
    </submittedName>
</protein>
<dbReference type="EMBL" id="ODYU01002478">
    <property type="protein sequence ID" value="SOQ40015.1"/>
    <property type="molecule type" value="Genomic_DNA"/>
</dbReference>
<evidence type="ECO:0000313" key="2">
    <source>
        <dbReference type="EMBL" id="SOQ40015.1"/>
    </source>
</evidence>
<organism evidence="2">
    <name type="scientific">Spodoptera frugiperda</name>
    <name type="common">Fall armyworm</name>
    <dbReference type="NCBI Taxonomy" id="7108"/>
    <lineage>
        <taxon>Eukaryota</taxon>
        <taxon>Metazoa</taxon>
        <taxon>Ecdysozoa</taxon>
        <taxon>Arthropoda</taxon>
        <taxon>Hexapoda</taxon>
        <taxon>Insecta</taxon>
        <taxon>Pterygota</taxon>
        <taxon>Neoptera</taxon>
        <taxon>Endopterygota</taxon>
        <taxon>Lepidoptera</taxon>
        <taxon>Glossata</taxon>
        <taxon>Ditrysia</taxon>
        <taxon>Noctuoidea</taxon>
        <taxon>Noctuidae</taxon>
        <taxon>Amphipyrinae</taxon>
        <taxon>Spodoptera</taxon>
    </lineage>
</organism>
<proteinExistence type="predicted"/>
<reference evidence="2" key="1">
    <citation type="submission" date="2016-07" db="EMBL/GenBank/DDBJ databases">
        <authorList>
            <person name="Bretaudeau A."/>
        </authorList>
    </citation>
    <scope>NUCLEOTIDE SEQUENCE</scope>
    <source>
        <strain evidence="2">Rice</strain>
        <tissue evidence="2">Whole body</tissue>
    </source>
</reference>